<accession>A0A9W9X360</accession>
<proteinExistence type="predicted"/>
<gene>
    <name evidence="2" type="ORF">N7539_006463</name>
</gene>
<feature type="compositionally biased region" description="Pro residues" evidence="1">
    <location>
        <begin position="726"/>
        <end position="736"/>
    </location>
</feature>
<reference evidence="2" key="1">
    <citation type="submission" date="2022-12" db="EMBL/GenBank/DDBJ databases">
        <authorList>
            <person name="Petersen C."/>
        </authorList>
    </citation>
    <scope>NUCLEOTIDE SEQUENCE</scope>
    <source>
        <strain evidence="2">IBT 30728</strain>
    </source>
</reference>
<feature type="compositionally biased region" description="Basic and acidic residues" evidence="1">
    <location>
        <begin position="135"/>
        <end position="153"/>
    </location>
</feature>
<keyword evidence="3" id="KW-1185">Reference proteome</keyword>
<evidence type="ECO:0000256" key="1">
    <source>
        <dbReference type="SAM" id="MobiDB-lite"/>
    </source>
</evidence>
<evidence type="ECO:0000313" key="2">
    <source>
        <dbReference type="EMBL" id="KAJ5483017.1"/>
    </source>
</evidence>
<dbReference type="AlphaFoldDB" id="A0A9W9X360"/>
<dbReference type="Proteomes" id="UP001148312">
    <property type="component" value="Unassembled WGS sequence"/>
</dbReference>
<feature type="region of interest" description="Disordered" evidence="1">
    <location>
        <begin position="423"/>
        <end position="465"/>
    </location>
</feature>
<feature type="region of interest" description="Disordered" evidence="1">
    <location>
        <begin position="363"/>
        <end position="411"/>
    </location>
</feature>
<organism evidence="2 3">
    <name type="scientific">Penicillium diatomitis</name>
    <dbReference type="NCBI Taxonomy" id="2819901"/>
    <lineage>
        <taxon>Eukaryota</taxon>
        <taxon>Fungi</taxon>
        <taxon>Dikarya</taxon>
        <taxon>Ascomycota</taxon>
        <taxon>Pezizomycotina</taxon>
        <taxon>Eurotiomycetes</taxon>
        <taxon>Eurotiomycetidae</taxon>
        <taxon>Eurotiales</taxon>
        <taxon>Aspergillaceae</taxon>
        <taxon>Penicillium</taxon>
    </lineage>
</organism>
<feature type="region of interest" description="Disordered" evidence="1">
    <location>
        <begin position="1"/>
        <end position="350"/>
    </location>
</feature>
<feature type="compositionally biased region" description="Polar residues" evidence="1">
    <location>
        <begin position="442"/>
        <end position="458"/>
    </location>
</feature>
<feature type="compositionally biased region" description="Basic and acidic residues" evidence="1">
    <location>
        <begin position="799"/>
        <end position="813"/>
    </location>
</feature>
<sequence length="845" mass="92715">MPLFKNKKIRSSPRQSLTFSSSRPSQPQQRPPPPRAGERLIHPALAAPPGPIYPNGSSSSDSSDGINPRLDSNTSYTDLPPEGYHPNYDGSGVPSTDELAAPYPNSPSAQHQPPPQLSQPSSLYRSQSSRQPHLRHPDPQRQQTKPHENELDRPSVNLVAHEESPHSRPLAPRTFLGRPTSGVLERRLSVKGKSLSYSTSQPSSPQIASPPRLGPTENEPYSHRPSHSSNSSPTDQQHPPGPRVTSLPLQQQRYQPPSCDNSGSLRQEQPQSLDRPSSRSQAQALSHSQWQTPSPSAALTLQEALELPPPPSLNPARRSNTESILVHRPNGRPGPTDIPAASLSHDQDRLSRRAHPPVLRAKQQDLVQSARPPSQHSLEASSRVNQANRPDAMQQAASKSPNPPVSQLTQHNQQNQLHLPQQQENQGLSSAQGWYSDDSHRQVNPSSNMADSAGSTPTAHRGGEDSAEIDVQVLKQKYEELQTKYSKVKRYYFDKDAQVQHLQNTVAHQRMAVSRTVLDDNEYANRFTRLDGAIKDLAFSVRKDWRGVPGWLHGLVAEEATAKEMTAAGRAVISRWLVEEVFHRHLHPGLDPTLSIQLKSIEMNLRRQQVRPPTEEERENVLVRISNWRRTTFDGLGDALSAPSAQKHRDELVDYLTADLTAFLSGQLHESAQPGLEAAVRMIIESSVNITEKIPLEARDVSVEYFLPNSSFDETCMKVDGVLPPLVHPPSPPPLATPTDGDVSTDGPAPEACDASLAAPADSGSSVVQKTPRKTVLGALMGRRPLGSATGRTPAGAAPHEENKPQPGEDREKHSRIRFASFLAIEVRGKGSPVVLVKAPVWLIE</sequence>
<feature type="region of interest" description="Disordered" evidence="1">
    <location>
        <begin position="723"/>
        <end position="814"/>
    </location>
</feature>
<dbReference type="EMBL" id="JAPWDQ010000008">
    <property type="protein sequence ID" value="KAJ5483017.1"/>
    <property type="molecule type" value="Genomic_DNA"/>
</dbReference>
<feature type="compositionally biased region" description="Low complexity" evidence="1">
    <location>
        <begin position="118"/>
        <end position="131"/>
    </location>
</feature>
<evidence type="ECO:0000313" key="3">
    <source>
        <dbReference type="Proteomes" id="UP001148312"/>
    </source>
</evidence>
<feature type="compositionally biased region" description="Polar residues" evidence="1">
    <location>
        <begin position="365"/>
        <end position="388"/>
    </location>
</feature>
<comment type="caution">
    <text evidence="2">The sequence shown here is derived from an EMBL/GenBank/DDBJ whole genome shotgun (WGS) entry which is preliminary data.</text>
</comment>
<dbReference type="RefSeq" id="XP_056788989.1">
    <property type="nucleotide sequence ID" value="XM_056936065.1"/>
</dbReference>
<feature type="compositionally biased region" description="Low complexity" evidence="1">
    <location>
        <begin position="194"/>
        <end position="211"/>
    </location>
</feature>
<reference evidence="2" key="2">
    <citation type="journal article" date="2023" name="IMA Fungus">
        <title>Comparative genomic study of the Penicillium genus elucidates a diverse pangenome and 15 lateral gene transfer events.</title>
        <authorList>
            <person name="Petersen C."/>
            <person name="Sorensen T."/>
            <person name="Nielsen M.R."/>
            <person name="Sondergaard T.E."/>
            <person name="Sorensen J.L."/>
            <person name="Fitzpatrick D.A."/>
            <person name="Frisvad J.C."/>
            <person name="Nielsen K.L."/>
        </authorList>
    </citation>
    <scope>NUCLEOTIDE SEQUENCE</scope>
    <source>
        <strain evidence="2">IBT 30728</strain>
    </source>
</reference>
<dbReference type="GeneID" id="81626314"/>
<feature type="compositionally biased region" description="Polar residues" evidence="1">
    <location>
        <begin position="247"/>
        <end position="299"/>
    </location>
</feature>
<name>A0A9W9X360_9EURO</name>
<feature type="compositionally biased region" description="Basic residues" evidence="1">
    <location>
        <begin position="1"/>
        <end position="11"/>
    </location>
</feature>
<protein>
    <submittedName>
        <fullName evidence="2">Uncharacterized protein</fullName>
    </submittedName>
</protein>